<dbReference type="Proteomes" id="UP000798662">
    <property type="component" value="Chromosome 2"/>
</dbReference>
<dbReference type="EMBL" id="CM020619">
    <property type="protein sequence ID" value="KAK1864398.1"/>
    <property type="molecule type" value="Genomic_DNA"/>
</dbReference>
<reference evidence="1" key="1">
    <citation type="submission" date="2019-11" db="EMBL/GenBank/DDBJ databases">
        <title>Nori genome reveals adaptations in red seaweeds to the harsh intertidal environment.</title>
        <authorList>
            <person name="Wang D."/>
            <person name="Mao Y."/>
        </authorList>
    </citation>
    <scope>NUCLEOTIDE SEQUENCE</scope>
    <source>
        <tissue evidence="1">Gametophyte</tissue>
    </source>
</reference>
<accession>A0ACC3C2R7</accession>
<proteinExistence type="predicted"/>
<organism evidence="1 2">
    <name type="scientific">Pyropia yezoensis</name>
    <name type="common">Susabi-nori</name>
    <name type="synonym">Porphyra yezoensis</name>
    <dbReference type="NCBI Taxonomy" id="2788"/>
    <lineage>
        <taxon>Eukaryota</taxon>
        <taxon>Rhodophyta</taxon>
        <taxon>Bangiophyceae</taxon>
        <taxon>Bangiales</taxon>
        <taxon>Bangiaceae</taxon>
        <taxon>Pyropia</taxon>
    </lineage>
</organism>
<name>A0ACC3C2R7_PYRYE</name>
<evidence type="ECO:0000313" key="1">
    <source>
        <dbReference type="EMBL" id="KAK1864398.1"/>
    </source>
</evidence>
<sequence length="669" mass="66371">MAVRLFPSLGHDLDFDHIGQNWESSNTYCTYIQPPLSTSYWSDCVQCTACTHFVGSTECMYVQHTGSHNTPRGCLPLPLASDERSGQSSPVPLLPPPSPAACVALLRFTTRLPLPPPPPPSPLGRFGDGGSAYAYVDAPRPTRPRWPVPPNPVGITPPLLLTRLPLPAYPLTTTMSIVGAYATPLLTHPPRPPTPLPALLATALRGALASASLVEGPKGAGNVDGGGRGRGDDGGGNTGGGGGGVGGAHGSWRRGGGGGAPPVPVSVIDGLIVCPALAHPQFMPAHALAQAVGIPPTGRGRTFTALTVEAGGASPVAATLLARSWVASGRARLVAVVAGDAVASMATRAFLDAASLGPAAAHLPAPQVVAAYDAVAAGAVASGWVDREDLAAVAVVAAAQAGRRPVGVADVLASPPVGRVTTQWECARRADGAAAVLVGVPPEEGGAVAFCGGGGGGVRLLGEGGEASSSLVPPPPPRGAWQLAGEGDGCSSGGSNGSSGAPSRPAPRRQSNPPPGVVAASAAAAAAYASAGLAPRDIDYWSVYDCFPIAFLLGAVATGLIPPGTAAGPWIRAVAAVTATATANATGGGRTPADWPVNVGGGLLGGGAPWDAPALFGLVEAVAQLRGTARWPVRGGARTALCYGNGGVFSHAAVALLGRGTGGGQREGA</sequence>
<comment type="caution">
    <text evidence="1">The sequence shown here is derived from an EMBL/GenBank/DDBJ whole genome shotgun (WGS) entry which is preliminary data.</text>
</comment>
<keyword evidence="2" id="KW-1185">Reference proteome</keyword>
<gene>
    <name evidence="1" type="ORF">I4F81_006946</name>
</gene>
<protein>
    <submittedName>
        <fullName evidence="1">Uncharacterized protein</fullName>
    </submittedName>
</protein>
<evidence type="ECO:0000313" key="2">
    <source>
        <dbReference type="Proteomes" id="UP000798662"/>
    </source>
</evidence>